<feature type="transmembrane region" description="Helical" evidence="8">
    <location>
        <begin position="182"/>
        <end position="201"/>
    </location>
</feature>
<sequence length="270" mass="30998">MLATLREIFQENWEWRRQILNLAVIDLHKTVRGAVLGWAWLFIKPLTYIAVFWFALDLGLRAGDSTGGDYPYILWLSAGLIPWFFMQSMLGTGANVYRRYPFLVNRIHFPLSAISNFYALAEFIIFLCLMAGLLVLCLIAGVHLTIYALQLPLIWVLMYFFWVCFSVMVSPLSALSKDFSNLLKALSTPLFWISGIIYNVANMNIPLIHQIMAFNPITFFCTAQRAALCDHFWIWDNPGIFVPFLLVFVLTAVAALRNYHKLRKDVADVI</sequence>
<dbReference type="OrthoDB" id="4186295at2"/>
<evidence type="ECO:0000313" key="10">
    <source>
        <dbReference type="EMBL" id="RNL41370.1"/>
    </source>
</evidence>
<keyword evidence="7 8" id="KW-0472">Membrane</keyword>
<name>A0A3N0B382_9ACTN</name>
<proteinExistence type="inferred from homology"/>
<keyword evidence="5 8" id="KW-0812">Transmembrane</keyword>
<evidence type="ECO:0000259" key="9">
    <source>
        <dbReference type="Pfam" id="PF01061"/>
    </source>
</evidence>
<evidence type="ECO:0000256" key="4">
    <source>
        <dbReference type="ARBA" id="ARBA00022475"/>
    </source>
</evidence>
<accession>A0A3N0B382</accession>
<evidence type="ECO:0000256" key="6">
    <source>
        <dbReference type="ARBA" id="ARBA00022989"/>
    </source>
</evidence>
<evidence type="ECO:0000256" key="5">
    <source>
        <dbReference type="ARBA" id="ARBA00022692"/>
    </source>
</evidence>
<keyword evidence="3" id="KW-0813">Transport</keyword>
<dbReference type="PANTHER" id="PTHR30413">
    <property type="entry name" value="INNER MEMBRANE TRANSPORT PERMEASE"/>
    <property type="match status" value="1"/>
</dbReference>
<feature type="transmembrane region" description="Helical" evidence="8">
    <location>
        <begin position="72"/>
        <end position="97"/>
    </location>
</feature>
<feature type="transmembrane region" description="Helical" evidence="8">
    <location>
        <begin position="38"/>
        <end position="60"/>
    </location>
</feature>
<reference evidence="11" key="1">
    <citation type="submission" date="2018-05" db="EMBL/GenBank/DDBJ databases">
        <title>Genome Sequencing of selected type strains of the family Eggerthellaceae.</title>
        <authorList>
            <person name="Danylec N."/>
            <person name="Stoll D.A."/>
            <person name="Doetsch A."/>
            <person name="Huch M."/>
        </authorList>
    </citation>
    <scope>NUCLEOTIDE SEQUENCE [LARGE SCALE GENOMIC DNA]</scope>
    <source>
        <strain evidence="11">DSM 24851</strain>
    </source>
</reference>
<dbReference type="AlphaFoldDB" id="A0A3N0B382"/>
<comment type="similarity">
    <text evidence="2">Belongs to the ABC-2 integral membrane protein family.</text>
</comment>
<comment type="subcellular location">
    <subcellularLocation>
        <location evidence="1">Cell membrane</location>
        <topology evidence="1">Multi-pass membrane protein</topology>
    </subcellularLocation>
</comment>
<dbReference type="InterPro" id="IPR013525">
    <property type="entry name" value="ABC2_TM"/>
</dbReference>
<evidence type="ECO:0000256" key="7">
    <source>
        <dbReference type="ARBA" id="ARBA00023136"/>
    </source>
</evidence>
<dbReference type="Pfam" id="PF01061">
    <property type="entry name" value="ABC2_membrane"/>
    <property type="match status" value="1"/>
</dbReference>
<evidence type="ECO:0000256" key="1">
    <source>
        <dbReference type="ARBA" id="ARBA00004651"/>
    </source>
</evidence>
<keyword evidence="4" id="KW-1003">Cell membrane</keyword>
<keyword evidence="6 8" id="KW-1133">Transmembrane helix</keyword>
<feature type="domain" description="ABC-2 type transporter transmembrane" evidence="9">
    <location>
        <begin position="18"/>
        <end position="227"/>
    </location>
</feature>
<evidence type="ECO:0000256" key="3">
    <source>
        <dbReference type="ARBA" id="ARBA00022448"/>
    </source>
</evidence>
<comment type="caution">
    <text evidence="10">The sequence shown here is derived from an EMBL/GenBank/DDBJ whole genome shotgun (WGS) entry which is preliminary data.</text>
</comment>
<dbReference type="EMBL" id="QIBX01000002">
    <property type="protein sequence ID" value="RNL41370.1"/>
    <property type="molecule type" value="Genomic_DNA"/>
</dbReference>
<dbReference type="GO" id="GO:0140359">
    <property type="term" value="F:ABC-type transporter activity"/>
    <property type="evidence" value="ECO:0007669"/>
    <property type="project" value="InterPro"/>
</dbReference>
<dbReference type="GO" id="GO:0015920">
    <property type="term" value="P:lipopolysaccharide transport"/>
    <property type="evidence" value="ECO:0007669"/>
    <property type="project" value="TreeGrafter"/>
</dbReference>
<organism evidence="10 11">
    <name type="scientific">Slackia equolifaciens</name>
    <dbReference type="NCBI Taxonomy" id="498718"/>
    <lineage>
        <taxon>Bacteria</taxon>
        <taxon>Bacillati</taxon>
        <taxon>Actinomycetota</taxon>
        <taxon>Coriobacteriia</taxon>
        <taxon>Eggerthellales</taxon>
        <taxon>Eggerthellaceae</taxon>
        <taxon>Slackia</taxon>
    </lineage>
</organism>
<keyword evidence="11" id="KW-1185">Reference proteome</keyword>
<feature type="transmembrane region" description="Helical" evidence="8">
    <location>
        <begin position="117"/>
        <end position="141"/>
    </location>
</feature>
<dbReference type="Proteomes" id="UP000269591">
    <property type="component" value="Unassembled WGS sequence"/>
</dbReference>
<evidence type="ECO:0000313" key="11">
    <source>
        <dbReference type="Proteomes" id="UP000269591"/>
    </source>
</evidence>
<evidence type="ECO:0000256" key="2">
    <source>
        <dbReference type="ARBA" id="ARBA00007783"/>
    </source>
</evidence>
<evidence type="ECO:0000256" key="8">
    <source>
        <dbReference type="SAM" id="Phobius"/>
    </source>
</evidence>
<feature type="transmembrane region" description="Helical" evidence="8">
    <location>
        <begin position="153"/>
        <end position="176"/>
    </location>
</feature>
<dbReference type="PANTHER" id="PTHR30413:SF10">
    <property type="entry name" value="CAPSULE POLYSACCHARIDE EXPORT INNER-MEMBRANE PROTEIN CTRC"/>
    <property type="match status" value="1"/>
</dbReference>
<gene>
    <name evidence="10" type="ORF">DMP06_01930</name>
</gene>
<dbReference type="GO" id="GO:0005886">
    <property type="term" value="C:plasma membrane"/>
    <property type="evidence" value="ECO:0007669"/>
    <property type="project" value="UniProtKB-SubCell"/>
</dbReference>
<protein>
    <submittedName>
        <fullName evidence="10">ABC transporter</fullName>
    </submittedName>
</protein>
<feature type="transmembrane region" description="Helical" evidence="8">
    <location>
        <begin position="240"/>
        <end position="256"/>
    </location>
</feature>
<dbReference type="RefSeq" id="WP_123208068.1">
    <property type="nucleotide sequence ID" value="NZ_JBHTHO010000007.1"/>
</dbReference>